<dbReference type="PANTHER" id="PTHR36460">
    <property type="entry name" value="UPF0132 DOMAIN PROTEIN (AFU_ORTHOLOGUE AFUA_3G10255)"/>
    <property type="match status" value="1"/>
</dbReference>
<dbReference type="Proteomes" id="UP000631181">
    <property type="component" value="Unassembled WGS sequence"/>
</dbReference>
<evidence type="ECO:0000313" key="7">
    <source>
        <dbReference type="EMBL" id="KAF7714599.1"/>
    </source>
</evidence>
<dbReference type="Pfam" id="PF08651">
    <property type="entry name" value="DASH_Duo1"/>
    <property type="match status" value="1"/>
</dbReference>
<feature type="compositionally biased region" description="Polar residues" evidence="5">
    <location>
        <begin position="167"/>
        <end position="180"/>
    </location>
</feature>
<evidence type="ECO:0000256" key="1">
    <source>
        <dbReference type="ARBA" id="ARBA00004141"/>
    </source>
</evidence>
<dbReference type="OrthoDB" id="5546837at2759"/>
<feature type="compositionally biased region" description="Basic and acidic residues" evidence="5">
    <location>
        <begin position="140"/>
        <end position="163"/>
    </location>
</feature>
<name>A0A8J8VZ04_9EURO</name>
<feature type="transmembrane region" description="Helical" evidence="6">
    <location>
        <begin position="288"/>
        <end position="305"/>
    </location>
</feature>
<dbReference type="GO" id="GO:0042729">
    <property type="term" value="C:DASH complex"/>
    <property type="evidence" value="ECO:0007669"/>
    <property type="project" value="InterPro"/>
</dbReference>
<accession>A0A8J8VZ04</accession>
<feature type="region of interest" description="Disordered" evidence="5">
    <location>
        <begin position="224"/>
        <end position="258"/>
    </location>
</feature>
<protein>
    <submittedName>
        <fullName evidence="7">Uncharacterized protein</fullName>
    </submittedName>
</protein>
<feature type="compositionally biased region" description="Basic and acidic residues" evidence="5">
    <location>
        <begin position="1"/>
        <end position="11"/>
    </location>
</feature>
<comment type="caution">
    <text evidence="7">The sequence shown here is derived from an EMBL/GenBank/DDBJ whole genome shotgun (WGS) entry which is preliminary data.</text>
</comment>
<dbReference type="GO" id="GO:0000278">
    <property type="term" value="P:mitotic cell cycle"/>
    <property type="evidence" value="ECO:0007669"/>
    <property type="project" value="InterPro"/>
</dbReference>
<feature type="region of interest" description="Disordered" evidence="5">
    <location>
        <begin position="1"/>
        <end position="54"/>
    </location>
</feature>
<dbReference type="PANTHER" id="PTHR36460:SF1">
    <property type="entry name" value="UPF0132 DOMAIN PROTEIN (AFU_ORTHOLOGUE AFUA_3G10255)"/>
    <property type="match status" value="1"/>
</dbReference>
<evidence type="ECO:0000256" key="6">
    <source>
        <dbReference type="SAM" id="Phobius"/>
    </source>
</evidence>
<keyword evidence="2 6" id="KW-0812">Transmembrane</keyword>
<gene>
    <name evidence="7" type="ORF">PECM_008157</name>
</gene>
<evidence type="ECO:0000256" key="3">
    <source>
        <dbReference type="ARBA" id="ARBA00022989"/>
    </source>
</evidence>
<keyword evidence="4 6" id="KW-0472">Membrane</keyword>
<dbReference type="GO" id="GO:0072686">
    <property type="term" value="C:mitotic spindle"/>
    <property type="evidence" value="ECO:0007669"/>
    <property type="project" value="InterPro"/>
</dbReference>
<evidence type="ECO:0000256" key="4">
    <source>
        <dbReference type="ARBA" id="ARBA00023136"/>
    </source>
</evidence>
<dbReference type="EMBL" id="WIWV01000080">
    <property type="protein sequence ID" value="KAF7714599.1"/>
    <property type="molecule type" value="Genomic_DNA"/>
</dbReference>
<feature type="transmembrane region" description="Helical" evidence="6">
    <location>
        <begin position="325"/>
        <end position="350"/>
    </location>
</feature>
<feature type="compositionally biased region" description="Polar residues" evidence="5">
    <location>
        <begin position="240"/>
        <end position="252"/>
    </location>
</feature>
<keyword evidence="8" id="KW-1185">Reference proteome</keyword>
<reference evidence="7" key="1">
    <citation type="journal article" date="2020" name="Front. Microbiol.">
        <title>Gene regulatory networks of Penicillium echinulatum 2HH and Penicillium oxalicum 114-2 inferred by a computational biology approach.</title>
        <authorList>
            <person name="Lenz A.R."/>
            <person name="Galan-Vasquez E."/>
            <person name="Balbinot E."/>
            <person name="De Abreu F.P."/>
            <person name="De Oliveira N.S."/>
            <person name="Da Rosa L.O."/>
            <person name="De Avila E Silva S."/>
            <person name="Camassola M."/>
            <person name="Dillon A.J.P."/>
            <person name="Perez-Rueda E."/>
        </authorList>
    </citation>
    <scope>NUCLEOTIDE SEQUENCE</scope>
    <source>
        <strain evidence="7">S1M29</strain>
    </source>
</reference>
<dbReference type="GO" id="GO:0016020">
    <property type="term" value="C:membrane"/>
    <property type="evidence" value="ECO:0007669"/>
    <property type="project" value="UniProtKB-SubCell"/>
</dbReference>
<sequence length="384" mass="43116">MAARNTADEMRQIQLSGEDSEDLWNSPSKRGPQRPFKVPTPNNAPSPGPRQVPVADDTLFDRHEAREAALQHELHTVRNINETVHNTVTSASTLLNTWTRILSQTEHNQRLILNPDWQGATQDVADMEREAIQRQQAAERREQALQEQREAAMRRAEEEERRRLATGRSSRGTNRGTVRSTGLGRTPSVSTSRSATARVLAPRLVMNFAPYQDESPEIERALSPPTVDNRIRSPAFRSPRASTDLPSPSQFAASGHGNPSFGRDVEGGHVSFGAFETSLPIRMDIEAALAYLLLPPAGGLVLLLLEHKSDYVRFHAWQSSMLFAAMFIIHLIFCWSGFLSWTLFIIDLMLMAGLSMRAYRDVDTLDHFEVPFIGYWANSFVDNE</sequence>
<organism evidence="7 8">
    <name type="scientific">Penicillium ucsense</name>
    <dbReference type="NCBI Taxonomy" id="2839758"/>
    <lineage>
        <taxon>Eukaryota</taxon>
        <taxon>Fungi</taxon>
        <taxon>Dikarya</taxon>
        <taxon>Ascomycota</taxon>
        <taxon>Pezizomycotina</taxon>
        <taxon>Eurotiomycetes</taxon>
        <taxon>Eurotiomycetidae</taxon>
        <taxon>Eurotiales</taxon>
        <taxon>Aspergillaceae</taxon>
        <taxon>Penicillium</taxon>
    </lineage>
</organism>
<evidence type="ECO:0000256" key="2">
    <source>
        <dbReference type="ARBA" id="ARBA00022692"/>
    </source>
</evidence>
<proteinExistence type="predicted"/>
<feature type="region of interest" description="Disordered" evidence="5">
    <location>
        <begin position="140"/>
        <end position="195"/>
    </location>
</feature>
<dbReference type="InterPro" id="IPR013960">
    <property type="entry name" value="DASH_Duo1"/>
</dbReference>
<evidence type="ECO:0000313" key="8">
    <source>
        <dbReference type="Proteomes" id="UP000631181"/>
    </source>
</evidence>
<dbReference type="AlphaFoldDB" id="A0A8J8VZ04"/>
<keyword evidence="3 6" id="KW-1133">Transmembrane helix</keyword>
<evidence type="ECO:0000256" key="5">
    <source>
        <dbReference type="SAM" id="MobiDB-lite"/>
    </source>
</evidence>
<feature type="compositionally biased region" description="Polar residues" evidence="5">
    <location>
        <begin position="13"/>
        <end position="28"/>
    </location>
</feature>
<comment type="subcellular location">
    <subcellularLocation>
        <location evidence="1">Membrane</location>
        <topology evidence="1">Multi-pass membrane protein</topology>
    </subcellularLocation>
</comment>